<comment type="caution">
    <text evidence="1">The sequence shown here is derived from an EMBL/GenBank/DDBJ whole genome shotgun (WGS) entry which is preliminary data.</text>
</comment>
<keyword evidence="2" id="KW-1185">Reference proteome</keyword>
<name>A0A0L7KP07_OPEBR</name>
<dbReference type="SUPFAM" id="SSF50494">
    <property type="entry name" value="Trypsin-like serine proteases"/>
    <property type="match status" value="1"/>
</dbReference>
<accession>A0A0L7KP07</accession>
<evidence type="ECO:0000313" key="1">
    <source>
        <dbReference type="EMBL" id="KOB65048.1"/>
    </source>
</evidence>
<dbReference type="InterPro" id="IPR043504">
    <property type="entry name" value="Peptidase_S1_PA_chymotrypsin"/>
</dbReference>
<protein>
    <submittedName>
        <fullName evidence="1">Hemolymph proteinase 18</fullName>
    </submittedName>
</protein>
<feature type="non-terminal residue" evidence="1">
    <location>
        <position position="1"/>
    </location>
</feature>
<gene>
    <name evidence="1" type="ORF">OBRU01_22510</name>
</gene>
<dbReference type="EMBL" id="JTDY01007645">
    <property type="protein sequence ID" value="KOB65048.1"/>
    <property type="molecule type" value="Genomic_DNA"/>
</dbReference>
<dbReference type="Proteomes" id="UP000037510">
    <property type="component" value="Unassembled WGS sequence"/>
</dbReference>
<organism evidence="1 2">
    <name type="scientific">Operophtera brumata</name>
    <name type="common">Winter moth</name>
    <name type="synonym">Phalaena brumata</name>
    <dbReference type="NCBI Taxonomy" id="104452"/>
    <lineage>
        <taxon>Eukaryota</taxon>
        <taxon>Metazoa</taxon>
        <taxon>Ecdysozoa</taxon>
        <taxon>Arthropoda</taxon>
        <taxon>Hexapoda</taxon>
        <taxon>Insecta</taxon>
        <taxon>Pterygota</taxon>
        <taxon>Neoptera</taxon>
        <taxon>Endopterygota</taxon>
        <taxon>Lepidoptera</taxon>
        <taxon>Glossata</taxon>
        <taxon>Ditrysia</taxon>
        <taxon>Geometroidea</taxon>
        <taxon>Geometridae</taxon>
        <taxon>Larentiinae</taxon>
        <taxon>Operophtera</taxon>
    </lineage>
</organism>
<sequence>GVPVYSWVPRGGVYTSVVHYCCFPGSPCVWLGAEGQCVHLSSSPWLWTGVGDSSVAVWGLSDHGPVTYVALGLLKRSDPPHYWKRYKVKLFYPHPEYQPPSNESDARSAASMPHTQTGVVLKKFTAEECASQYPAHRHLLRGYNHTTQYCPYAIIGVTSSGHACGTPGQAGLYTRVSYYVPWIESLIWPN</sequence>
<dbReference type="Gene3D" id="2.40.10.10">
    <property type="entry name" value="Trypsin-like serine proteases"/>
    <property type="match status" value="1"/>
</dbReference>
<dbReference type="InterPro" id="IPR009003">
    <property type="entry name" value="Peptidase_S1_PA"/>
</dbReference>
<reference evidence="1 2" key="1">
    <citation type="journal article" date="2015" name="Genome Biol. Evol.">
        <title>The genome of winter moth (Operophtera brumata) provides a genomic perspective on sexual dimorphism and phenology.</title>
        <authorList>
            <person name="Derks M.F."/>
            <person name="Smit S."/>
            <person name="Salis L."/>
            <person name="Schijlen E."/>
            <person name="Bossers A."/>
            <person name="Mateman C."/>
            <person name="Pijl A.S."/>
            <person name="de Ridder D."/>
            <person name="Groenen M.A."/>
            <person name="Visser M.E."/>
            <person name="Megens H.J."/>
        </authorList>
    </citation>
    <scope>NUCLEOTIDE SEQUENCE [LARGE SCALE GENOMIC DNA]</scope>
    <source>
        <strain evidence="1">WM2013NL</strain>
        <tissue evidence="1">Head and thorax</tissue>
    </source>
</reference>
<dbReference type="AlphaFoldDB" id="A0A0L7KP07"/>
<evidence type="ECO:0000313" key="2">
    <source>
        <dbReference type="Proteomes" id="UP000037510"/>
    </source>
</evidence>
<proteinExistence type="predicted"/>